<dbReference type="CDD" id="cd06989">
    <property type="entry name" value="cupin_DRT102"/>
    <property type="match status" value="1"/>
</dbReference>
<dbReference type="Gene3D" id="2.60.120.10">
    <property type="entry name" value="Jelly Rolls"/>
    <property type="match status" value="1"/>
</dbReference>
<feature type="chain" id="PRO_5003858667" description="Cupin" evidence="1">
    <location>
        <begin position="22"/>
        <end position="156"/>
    </location>
</feature>
<dbReference type="Proteomes" id="UP000006755">
    <property type="component" value="Unassembled WGS sequence"/>
</dbReference>
<comment type="caution">
    <text evidence="2">The sequence shown here is derived from an EMBL/GenBank/DDBJ whole genome shotgun (WGS) entry which is preliminary data.</text>
</comment>
<dbReference type="eggNOG" id="COG1917">
    <property type="taxonomic scope" value="Bacteria"/>
</dbReference>
<evidence type="ECO:0008006" key="4">
    <source>
        <dbReference type="Google" id="ProtNLM"/>
    </source>
</evidence>
<gene>
    <name evidence="2" type="ORF">B3C1_07691</name>
</gene>
<keyword evidence="3" id="KW-1185">Reference proteome</keyword>
<evidence type="ECO:0000313" key="3">
    <source>
        <dbReference type="Proteomes" id="UP000006755"/>
    </source>
</evidence>
<sequence length="156" mass="16748">MQSHRRLAVAMALLLPLTLGAGEMMQGHIMANADGLNWAPGPGSLPAGSQVAVLEGNPGAAGPFTLRLRFPANYQIKPHWHPTVEHVSVLTGTLYMGLGETYDEDKAKALTPGGFAAMDMGTRHYAFTKDEGTVIQLHGMGPWGITYVNPKDDPRQ</sequence>
<dbReference type="RefSeq" id="WP_008484003.1">
    <property type="nucleotide sequence ID" value="NZ_AMRI01000009.1"/>
</dbReference>
<dbReference type="OrthoDB" id="1433532at2"/>
<dbReference type="SUPFAM" id="SSF51182">
    <property type="entry name" value="RmlC-like cupins"/>
    <property type="match status" value="1"/>
</dbReference>
<protein>
    <recommendedName>
        <fullName evidence="4">Cupin</fullName>
    </recommendedName>
</protein>
<dbReference type="STRING" id="745411.B3C1_07691"/>
<feature type="signal peptide" evidence="1">
    <location>
        <begin position="1"/>
        <end position="21"/>
    </location>
</feature>
<evidence type="ECO:0000256" key="1">
    <source>
        <dbReference type="SAM" id="SignalP"/>
    </source>
</evidence>
<dbReference type="EMBL" id="AMRI01000009">
    <property type="protein sequence ID" value="EKE75141.1"/>
    <property type="molecule type" value="Genomic_DNA"/>
</dbReference>
<proteinExistence type="predicted"/>
<reference evidence="2 3" key="1">
    <citation type="journal article" date="2012" name="J. Bacteriol.">
        <title>Genome Sequence of Gallaecimonas xiamenensis Type Strain 3-C-1.</title>
        <authorList>
            <person name="Lai Q."/>
            <person name="Wang L."/>
            <person name="Wang W."/>
            <person name="Shao Z."/>
        </authorList>
    </citation>
    <scope>NUCLEOTIDE SEQUENCE [LARGE SCALE GENOMIC DNA]</scope>
    <source>
        <strain evidence="2 3">3-C-1</strain>
    </source>
</reference>
<keyword evidence="1" id="KW-0732">Signal</keyword>
<accession>K2IXI7</accession>
<dbReference type="InterPro" id="IPR011051">
    <property type="entry name" value="RmlC_Cupin_sf"/>
</dbReference>
<dbReference type="InterPro" id="IPR014710">
    <property type="entry name" value="RmlC-like_jellyroll"/>
</dbReference>
<dbReference type="AlphaFoldDB" id="K2IXI7"/>
<organism evidence="2 3">
    <name type="scientific">Gallaecimonas xiamenensis 3-C-1</name>
    <dbReference type="NCBI Taxonomy" id="745411"/>
    <lineage>
        <taxon>Bacteria</taxon>
        <taxon>Pseudomonadati</taxon>
        <taxon>Pseudomonadota</taxon>
        <taxon>Gammaproteobacteria</taxon>
        <taxon>Enterobacterales</taxon>
        <taxon>Gallaecimonadaceae</taxon>
        <taxon>Gallaecimonas</taxon>
    </lineage>
</organism>
<evidence type="ECO:0000313" key="2">
    <source>
        <dbReference type="EMBL" id="EKE75141.1"/>
    </source>
</evidence>
<name>K2IXI7_9GAMM</name>